<dbReference type="Gene3D" id="2.30.30.290">
    <property type="entry name" value="YopX-like domains"/>
    <property type="match status" value="1"/>
</dbReference>
<evidence type="ECO:0000259" key="1">
    <source>
        <dbReference type="Pfam" id="PF09643"/>
    </source>
</evidence>
<sequence>MREILFRGKLKSNDEWSFGNLNVSLRAVVIITPDETPTGKYGQVIPETVGQYTGLTDKNGKKIFEGDIVKYRNSSPCQIAYIDSQFVMMWKNNYRNFERVYDDEIEVIGNIYDTPRIVGGRK</sequence>
<protein>
    <submittedName>
        <fullName evidence="2">YopX protein</fullName>
    </submittedName>
</protein>
<dbReference type="InterPro" id="IPR019096">
    <property type="entry name" value="YopX_protein"/>
</dbReference>
<dbReference type="EMBL" id="BK016254">
    <property type="protein sequence ID" value="DAG05247.1"/>
    <property type="molecule type" value="Genomic_DNA"/>
</dbReference>
<name>A0A8S5VF45_9CAUD</name>
<proteinExistence type="predicted"/>
<evidence type="ECO:0000313" key="2">
    <source>
        <dbReference type="EMBL" id="DAG05247.1"/>
    </source>
</evidence>
<dbReference type="SUPFAM" id="SSF159006">
    <property type="entry name" value="YopX-like"/>
    <property type="match status" value="1"/>
</dbReference>
<organism evidence="2">
    <name type="scientific">Siphoviridae sp. ctbxa26</name>
    <dbReference type="NCBI Taxonomy" id="2825568"/>
    <lineage>
        <taxon>Viruses</taxon>
        <taxon>Duplodnaviria</taxon>
        <taxon>Heunggongvirae</taxon>
        <taxon>Uroviricota</taxon>
        <taxon>Caudoviricetes</taxon>
    </lineage>
</organism>
<reference evidence="2" key="1">
    <citation type="journal article" date="2021" name="Proc. Natl. Acad. Sci. U.S.A.">
        <title>A Catalog of Tens of Thousands of Viruses from Human Metagenomes Reveals Hidden Associations with Chronic Diseases.</title>
        <authorList>
            <person name="Tisza M.J."/>
            <person name="Buck C.B."/>
        </authorList>
    </citation>
    <scope>NUCLEOTIDE SEQUENCE</scope>
    <source>
        <strain evidence="2">Ctbxa26</strain>
    </source>
</reference>
<dbReference type="InterPro" id="IPR023385">
    <property type="entry name" value="YopX-like_C"/>
</dbReference>
<accession>A0A8S5VF45</accession>
<feature type="domain" description="YopX protein" evidence="1">
    <location>
        <begin position="43"/>
        <end position="116"/>
    </location>
</feature>
<dbReference type="Pfam" id="PF09643">
    <property type="entry name" value="YopX"/>
    <property type="match status" value="1"/>
</dbReference>